<evidence type="ECO:0000313" key="1">
    <source>
        <dbReference type="EMBL" id="SDP79391.1"/>
    </source>
</evidence>
<sequence>MEPWCKEGIQRTLRTGFLQWSYKDCNAEKIGSGASKVPVAPNLLDRQLAVFQASDTTCIWTMKADGCSMSNRLTKALALIFLQMAIWRLQAWGDLSSGSWQSVSNANGCQKLLLENQMKKSMIREVDC</sequence>
<dbReference type="STRING" id="91360.SAMN05660330_04139"/>
<accession>A0A1H0VM84</accession>
<reference evidence="1 2" key="1">
    <citation type="submission" date="2016-10" db="EMBL/GenBank/DDBJ databases">
        <authorList>
            <person name="de Groot N.N."/>
        </authorList>
    </citation>
    <scope>NUCLEOTIDE SEQUENCE [LARGE SCALE GENOMIC DNA]</scope>
    <source>
        <strain evidence="1 2">DSM 12130</strain>
    </source>
</reference>
<dbReference type="Proteomes" id="UP000199073">
    <property type="component" value="Unassembled WGS sequence"/>
</dbReference>
<organism evidence="1 2">
    <name type="scientific">Desulforhopalus singaporensis</name>
    <dbReference type="NCBI Taxonomy" id="91360"/>
    <lineage>
        <taxon>Bacteria</taxon>
        <taxon>Pseudomonadati</taxon>
        <taxon>Thermodesulfobacteriota</taxon>
        <taxon>Desulfobulbia</taxon>
        <taxon>Desulfobulbales</taxon>
        <taxon>Desulfocapsaceae</taxon>
        <taxon>Desulforhopalus</taxon>
    </lineage>
</organism>
<name>A0A1H0VM84_9BACT</name>
<dbReference type="AlphaFoldDB" id="A0A1H0VM84"/>
<evidence type="ECO:0000313" key="2">
    <source>
        <dbReference type="Proteomes" id="UP000199073"/>
    </source>
</evidence>
<protein>
    <submittedName>
        <fullName evidence="1">Uncharacterized protein</fullName>
    </submittedName>
</protein>
<gene>
    <name evidence="1" type="ORF">SAMN05660330_04139</name>
</gene>
<keyword evidence="2" id="KW-1185">Reference proteome</keyword>
<dbReference type="EMBL" id="FNJI01000054">
    <property type="protein sequence ID" value="SDP79391.1"/>
    <property type="molecule type" value="Genomic_DNA"/>
</dbReference>
<proteinExistence type="predicted"/>